<feature type="chain" id="PRO_5045104676" evidence="1">
    <location>
        <begin position="20"/>
        <end position="414"/>
    </location>
</feature>
<sequence length="414" mass="48722">MKKSILTLLVLFSFQIATSQEKEEQKQKEQKVIREENGSVVLKSYQNVTVDTKKEEKKKEEKTSSETPFGIPLEVKVTLPDSLILTEKPFYLRTLKKEYSKEYFKEGSPLQIFSNSRNKNPEHFLEKDETQLSFEKNKDKSFSVYVPSLRANKLYFLETKTISEIVKVFILIKQEGAPNYECPKKWMVLLKRLNDKILAKPEKFNGQSIYFFPTKKELEEFRAKLKSENLTKENLFDQPEDAIIELAIETFPILNCSNPKLDCPDFSKSKILRFIEWVLDPKKQEFTNDDTWVFGDFGQEAYGIGLYLDYENVYEFYEKHLSSKLEVLDNNRGDEITMIVEREFEKQIKRYNELNEIPPNYPFIKPGTNDEINPNLFKDFSTYPAKFETSFINSITLDFGLSTFFTRSHRRYGL</sequence>
<keyword evidence="1" id="KW-0732">Signal</keyword>
<protein>
    <submittedName>
        <fullName evidence="2">Uncharacterized protein</fullName>
    </submittedName>
</protein>
<dbReference type="RefSeq" id="WP_377768457.1">
    <property type="nucleotide sequence ID" value="NZ_JBHULB010000083.1"/>
</dbReference>
<feature type="signal peptide" evidence="1">
    <location>
        <begin position="1"/>
        <end position="19"/>
    </location>
</feature>
<dbReference type="EMBL" id="JBHULB010000083">
    <property type="protein sequence ID" value="MFD2588978.1"/>
    <property type="molecule type" value="Genomic_DNA"/>
</dbReference>
<reference evidence="3" key="1">
    <citation type="journal article" date="2019" name="Int. J. Syst. Evol. Microbiol.">
        <title>The Global Catalogue of Microorganisms (GCM) 10K type strain sequencing project: providing services to taxonomists for standard genome sequencing and annotation.</title>
        <authorList>
            <consortium name="The Broad Institute Genomics Platform"/>
            <consortium name="The Broad Institute Genome Sequencing Center for Infectious Disease"/>
            <person name="Wu L."/>
            <person name="Ma J."/>
        </authorList>
    </citation>
    <scope>NUCLEOTIDE SEQUENCE [LARGE SCALE GENOMIC DNA]</scope>
    <source>
        <strain evidence="3">KCTC 52368</strain>
    </source>
</reference>
<organism evidence="2 3">
    <name type="scientific">Croceitalea marina</name>
    <dbReference type="NCBI Taxonomy" id="1775166"/>
    <lineage>
        <taxon>Bacteria</taxon>
        <taxon>Pseudomonadati</taxon>
        <taxon>Bacteroidota</taxon>
        <taxon>Flavobacteriia</taxon>
        <taxon>Flavobacteriales</taxon>
        <taxon>Flavobacteriaceae</taxon>
        <taxon>Croceitalea</taxon>
    </lineage>
</organism>
<name>A0ABW5N313_9FLAO</name>
<comment type="caution">
    <text evidence="2">The sequence shown here is derived from an EMBL/GenBank/DDBJ whole genome shotgun (WGS) entry which is preliminary data.</text>
</comment>
<keyword evidence="3" id="KW-1185">Reference proteome</keyword>
<evidence type="ECO:0000256" key="1">
    <source>
        <dbReference type="SAM" id="SignalP"/>
    </source>
</evidence>
<proteinExistence type="predicted"/>
<dbReference type="Proteomes" id="UP001597526">
    <property type="component" value="Unassembled WGS sequence"/>
</dbReference>
<gene>
    <name evidence="2" type="ORF">ACFSQJ_18785</name>
</gene>
<accession>A0ABW5N313</accession>
<evidence type="ECO:0000313" key="2">
    <source>
        <dbReference type="EMBL" id="MFD2588978.1"/>
    </source>
</evidence>
<evidence type="ECO:0000313" key="3">
    <source>
        <dbReference type="Proteomes" id="UP001597526"/>
    </source>
</evidence>